<evidence type="ECO:0000313" key="3">
    <source>
        <dbReference type="Proteomes" id="UP000664109"/>
    </source>
</evidence>
<keyword evidence="2" id="KW-0808">Transferase</keyword>
<keyword evidence="3" id="KW-1185">Reference proteome</keyword>
<evidence type="ECO:0000313" key="2">
    <source>
        <dbReference type="EMBL" id="MBM9624708.1"/>
    </source>
</evidence>
<dbReference type="RefSeq" id="WP_205378853.1">
    <property type="nucleotide sequence ID" value="NZ_JAFEJA010000003.1"/>
</dbReference>
<comment type="caution">
    <text evidence="2">The sequence shown here is derived from an EMBL/GenBank/DDBJ whole genome shotgun (WGS) entry which is preliminary data.</text>
</comment>
<keyword evidence="2" id="KW-0695">RNA-directed DNA polymerase</keyword>
<gene>
    <name evidence="2" type="ORF">JE024_39990</name>
</gene>
<name>A0ABS2V662_9ACTN</name>
<feature type="domain" description="Reverse transcriptase" evidence="1">
    <location>
        <begin position="70"/>
        <end position="246"/>
    </location>
</feature>
<dbReference type="InterPro" id="IPR043502">
    <property type="entry name" value="DNA/RNA_pol_sf"/>
</dbReference>
<sequence length="260" mass="28529">MPFLVEPLHLKRAARLCMRRASAPGADGQSWAAFRRGLPERLDRLAEDLRLGLWRPGPVKASHVIAYTGKRIDMVMPTVGDRVVHRAMRRAVEPVLETHAFAPWVSGFRPGRNRLTALRQAAQHLRAGLVWVADVDVKQASAGAHTEEVIDWLADHVQDGSFLDRVRIALEALPDPIAPGCGLSPMLLNLRLSRVDSALGGFHVVRFADNYCLFADSQEQAEAANEALTAALGTVRLQPHPGKSRIRPAANAEDLFLING</sequence>
<reference evidence="2 3" key="1">
    <citation type="journal article" date="2016" name="Arch. Microbiol.">
        <title>Streptomyces zhihengii sp. nov., isolated from rhizospheric soil of Psammosilene tunicoides.</title>
        <authorList>
            <person name="Huang M.J."/>
            <person name="Fei J.J."/>
            <person name="Salam N."/>
            <person name="Kim C.J."/>
            <person name="Hozzein W.N."/>
            <person name="Xiao M."/>
            <person name="Huang H.Q."/>
            <person name="Li W.J."/>
        </authorList>
    </citation>
    <scope>NUCLEOTIDE SEQUENCE [LARGE SCALE GENOMIC DNA]</scope>
    <source>
        <strain evidence="2 3">YIM T102</strain>
    </source>
</reference>
<dbReference type="GO" id="GO:0003964">
    <property type="term" value="F:RNA-directed DNA polymerase activity"/>
    <property type="evidence" value="ECO:0007669"/>
    <property type="project" value="UniProtKB-KW"/>
</dbReference>
<dbReference type="Proteomes" id="UP000664109">
    <property type="component" value="Unassembled WGS sequence"/>
</dbReference>
<proteinExistence type="predicted"/>
<organism evidence="2 3">
    <name type="scientific">Streptomyces zhihengii</name>
    <dbReference type="NCBI Taxonomy" id="1818004"/>
    <lineage>
        <taxon>Bacteria</taxon>
        <taxon>Bacillati</taxon>
        <taxon>Actinomycetota</taxon>
        <taxon>Actinomycetes</taxon>
        <taxon>Kitasatosporales</taxon>
        <taxon>Streptomycetaceae</taxon>
        <taxon>Streptomyces</taxon>
    </lineage>
</organism>
<dbReference type="PANTHER" id="PTHR34047:SF8">
    <property type="entry name" value="PROTEIN YKFC"/>
    <property type="match status" value="1"/>
</dbReference>
<dbReference type="InterPro" id="IPR000477">
    <property type="entry name" value="RT_dom"/>
</dbReference>
<keyword evidence="2" id="KW-0548">Nucleotidyltransferase</keyword>
<accession>A0ABS2V662</accession>
<dbReference type="EMBL" id="JAFEJA010000003">
    <property type="protein sequence ID" value="MBM9624708.1"/>
    <property type="molecule type" value="Genomic_DNA"/>
</dbReference>
<keyword evidence="2" id="KW-0614">Plasmid</keyword>
<dbReference type="Pfam" id="PF00078">
    <property type="entry name" value="RVT_1"/>
    <property type="match status" value="1"/>
</dbReference>
<dbReference type="PANTHER" id="PTHR34047">
    <property type="entry name" value="NUCLEAR INTRON MATURASE 1, MITOCHONDRIAL-RELATED"/>
    <property type="match status" value="1"/>
</dbReference>
<geneLocation type="plasmid" evidence="2">
    <name>unnamed1</name>
</geneLocation>
<protein>
    <submittedName>
        <fullName evidence="2">RNA-directed DNA polymerase</fullName>
    </submittedName>
</protein>
<dbReference type="InterPro" id="IPR051083">
    <property type="entry name" value="GrpII_Intron_Splice-Mob/Def"/>
</dbReference>
<evidence type="ECO:0000259" key="1">
    <source>
        <dbReference type="Pfam" id="PF00078"/>
    </source>
</evidence>
<dbReference type="SUPFAM" id="SSF56672">
    <property type="entry name" value="DNA/RNA polymerases"/>
    <property type="match status" value="1"/>
</dbReference>